<organism evidence="2 3">
    <name type="scientific">Trachipleistophora hominis</name>
    <name type="common">Microsporidian parasite</name>
    <dbReference type="NCBI Taxonomy" id="72359"/>
    <lineage>
        <taxon>Eukaryota</taxon>
        <taxon>Fungi</taxon>
        <taxon>Fungi incertae sedis</taxon>
        <taxon>Microsporidia</taxon>
        <taxon>Pleistophoridae</taxon>
        <taxon>Trachipleistophora</taxon>
    </lineage>
</organism>
<feature type="compositionally biased region" description="Basic and acidic residues" evidence="1">
    <location>
        <begin position="1"/>
        <end position="33"/>
    </location>
</feature>
<dbReference type="HOGENOM" id="CLU_3191635_0_0_1"/>
<dbReference type="InParanoid" id="L7JS15"/>
<name>L7JS15_TRAHO</name>
<evidence type="ECO:0000256" key="1">
    <source>
        <dbReference type="SAM" id="MobiDB-lite"/>
    </source>
</evidence>
<accession>L7JS15</accession>
<dbReference type="VEuPathDB" id="MicrosporidiaDB:THOM_2835"/>
<protein>
    <submittedName>
        <fullName evidence="2">Uncharacterized protein</fullName>
    </submittedName>
</protein>
<evidence type="ECO:0000313" key="3">
    <source>
        <dbReference type="Proteomes" id="UP000011185"/>
    </source>
</evidence>
<dbReference type="Proteomes" id="UP000011185">
    <property type="component" value="Unassembled WGS sequence"/>
</dbReference>
<feature type="region of interest" description="Disordered" evidence="1">
    <location>
        <begin position="1"/>
        <end position="46"/>
    </location>
</feature>
<dbReference type="AlphaFoldDB" id="L7JS15"/>
<reference evidence="2 3" key="1">
    <citation type="journal article" date="2012" name="PLoS Pathog.">
        <title>The genome of the obligate intracellular parasite Trachipleistophora hominis: new insights into microsporidian genome dynamics and reductive evolution.</title>
        <authorList>
            <person name="Heinz E."/>
            <person name="Williams T.A."/>
            <person name="Nakjang S."/>
            <person name="Noel C.J."/>
            <person name="Swan D.C."/>
            <person name="Goldberg A.V."/>
            <person name="Harris S.R."/>
            <person name="Weinmaier T."/>
            <person name="Markert S."/>
            <person name="Becher D."/>
            <person name="Bernhardt J."/>
            <person name="Dagan T."/>
            <person name="Hacker C."/>
            <person name="Lucocq J.M."/>
            <person name="Schweder T."/>
            <person name="Rattei T."/>
            <person name="Hall N."/>
            <person name="Hirt R.P."/>
            <person name="Embley T.M."/>
        </authorList>
    </citation>
    <scope>NUCLEOTIDE SEQUENCE [LARGE SCALE GENOMIC DNA]</scope>
</reference>
<sequence>MRTNEKLLRAHSRSQIEDETRKIEKNKDNRHNETTSNPPDVSKVRV</sequence>
<evidence type="ECO:0000313" key="2">
    <source>
        <dbReference type="EMBL" id="ELQ74258.1"/>
    </source>
</evidence>
<proteinExistence type="predicted"/>
<keyword evidence="3" id="KW-1185">Reference proteome</keyword>
<gene>
    <name evidence="2" type="ORF">THOM_2835</name>
</gene>
<dbReference type="EMBL" id="JH994056">
    <property type="protein sequence ID" value="ELQ74258.1"/>
    <property type="molecule type" value="Genomic_DNA"/>
</dbReference>